<reference evidence="2 3" key="1">
    <citation type="submission" date="2021-03" db="EMBL/GenBank/DDBJ databases">
        <title>Genomic Encyclopedia of Type Strains, Phase IV (KMG-IV): sequencing the most valuable type-strain genomes for metagenomic binning, comparative biology and taxonomic classification.</title>
        <authorList>
            <person name="Goeker M."/>
        </authorList>
    </citation>
    <scope>NUCLEOTIDE SEQUENCE [LARGE SCALE GENOMIC DNA]</scope>
    <source>
        <strain evidence="2 3">DSM 6139</strain>
    </source>
</reference>
<evidence type="ECO:0000259" key="1">
    <source>
        <dbReference type="Pfam" id="PF11823"/>
    </source>
</evidence>
<dbReference type="Proteomes" id="UP001519271">
    <property type="component" value="Unassembled WGS sequence"/>
</dbReference>
<comment type="caution">
    <text evidence="2">The sequence shown here is derived from an EMBL/GenBank/DDBJ whole genome shotgun (WGS) entry which is preliminary data.</text>
</comment>
<dbReference type="RefSeq" id="WP_209461119.1">
    <property type="nucleotide sequence ID" value="NZ_JAGGKC010000055.1"/>
</dbReference>
<accession>A0ABS4G8U1</accession>
<dbReference type="Pfam" id="PF11823">
    <property type="entry name" value="Se_S_carrier"/>
    <property type="match status" value="1"/>
</dbReference>
<sequence length="78" mass="8613">MRPKELQCVVTFHATTEAMAFEEAAKAAGFKGRLIPVPTAITAGCGLAWRDAPESKVHLFKFIVDERLAFESIHELVI</sequence>
<protein>
    <recommendedName>
        <fullName evidence="1">Putative Se/S carrier protein-like domain-containing protein</fullName>
    </recommendedName>
</protein>
<keyword evidence="3" id="KW-1185">Reference proteome</keyword>
<gene>
    <name evidence="2" type="ORF">J2Z34_003493</name>
</gene>
<dbReference type="InterPro" id="IPR021778">
    <property type="entry name" value="Se/S_carrier-like"/>
</dbReference>
<dbReference type="EMBL" id="JAGGKC010000055">
    <property type="protein sequence ID" value="MBP1920971.1"/>
    <property type="molecule type" value="Genomic_DNA"/>
</dbReference>
<name>A0ABS4G8U1_9CLOT</name>
<feature type="domain" description="Putative Se/S carrier protein-like" evidence="1">
    <location>
        <begin position="7"/>
        <end position="75"/>
    </location>
</feature>
<evidence type="ECO:0000313" key="3">
    <source>
        <dbReference type="Proteomes" id="UP001519271"/>
    </source>
</evidence>
<evidence type="ECO:0000313" key="2">
    <source>
        <dbReference type="EMBL" id="MBP1920971.1"/>
    </source>
</evidence>
<organism evidence="2 3">
    <name type="scientific">Youngiibacter multivorans</name>
    <dbReference type="NCBI Taxonomy" id="937251"/>
    <lineage>
        <taxon>Bacteria</taxon>
        <taxon>Bacillati</taxon>
        <taxon>Bacillota</taxon>
        <taxon>Clostridia</taxon>
        <taxon>Eubacteriales</taxon>
        <taxon>Clostridiaceae</taxon>
        <taxon>Youngiibacter</taxon>
    </lineage>
</organism>
<proteinExistence type="predicted"/>